<organism evidence="3 5">
    <name type="scientific">Aphanomyces stellatus</name>
    <dbReference type="NCBI Taxonomy" id="120398"/>
    <lineage>
        <taxon>Eukaryota</taxon>
        <taxon>Sar</taxon>
        <taxon>Stramenopiles</taxon>
        <taxon>Oomycota</taxon>
        <taxon>Saprolegniomycetes</taxon>
        <taxon>Saprolegniales</taxon>
        <taxon>Verrucalvaceae</taxon>
        <taxon>Aphanomyces</taxon>
    </lineage>
</organism>
<evidence type="ECO:0000313" key="5">
    <source>
        <dbReference type="Proteomes" id="UP000332933"/>
    </source>
</evidence>
<evidence type="ECO:0000313" key="1">
    <source>
        <dbReference type="EMBL" id="KAF0696223.1"/>
    </source>
</evidence>
<dbReference type="EMBL" id="VJMH01005417">
    <property type="protein sequence ID" value="KAF0696223.1"/>
    <property type="molecule type" value="Genomic_DNA"/>
</dbReference>
<reference evidence="3 5" key="1">
    <citation type="submission" date="2019-03" db="EMBL/GenBank/DDBJ databases">
        <authorList>
            <person name="Gaulin E."/>
            <person name="Dumas B."/>
        </authorList>
    </citation>
    <scope>NUCLEOTIDE SEQUENCE [LARGE SCALE GENOMIC DNA]</scope>
    <source>
        <strain evidence="3">CBS 568.67</strain>
    </source>
</reference>
<dbReference type="PANTHER" id="PTHR31827">
    <property type="entry name" value="EMB|CAB89363.1"/>
    <property type="match status" value="1"/>
</dbReference>
<dbReference type="AlphaFoldDB" id="A0A485KI20"/>
<reference evidence="1" key="2">
    <citation type="submission" date="2019-06" db="EMBL/GenBank/DDBJ databases">
        <title>Genomics analysis of Aphanomyces spp. identifies a new class of oomycete effector associated with host adaptation.</title>
        <authorList>
            <person name="Gaulin E."/>
        </authorList>
    </citation>
    <scope>NUCLEOTIDE SEQUENCE</scope>
    <source>
        <strain evidence="1">CBS 578.67</strain>
    </source>
</reference>
<dbReference type="EMBL" id="VJMH01003811">
    <property type="protein sequence ID" value="KAF0704809.1"/>
    <property type="molecule type" value="Genomic_DNA"/>
</dbReference>
<evidence type="ECO:0000313" key="3">
    <source>
        <dbReference type="EMBL" id="VFT84176.1"/>
    </source>
</evidence>
<dbReference type="Proteomes" id="UP000332933">
    <property type="component" value="Unassembled WGS sequence"/>
</dbReference>
<dbReference type="EMBL" id="CAADRA010003823">
    <property type="protein sequence ID" value="VFT84176.1"/>
    <property type="molecule type" value="Genomic_DNA"/>
</dbReference>
<accession>A0A485KI20</accession>
<sequence length="169" mass="18801">MQQPSKSPVESSTALPPVACPRRFPSMCVIPGCLNQVYAHNRCTKHGGRPRCQIDGCNSNARRFGVCWRHDIFKGPRAKCKWLGCDKAAHKNHLCARHGGAQYCLVQHCTSYARSRGVCKRHLVQPETSFGVDPIALEKGKVTLDVEDIHVLSYFLDVPLDVARVAEMC</sequence>
<dbReference type="OrthoDB" id="97588at2759"/>
<protein>
    <submittedName>
        <fullName evidence="4">Aste57867_13016 protein</fullName>
    </submittedName>
    <submittedName>
        <fullName evidence="3">Aste57867_7253 protein</fullName>
    </submittedName>
</protein>
<name>A0A485KI20_9STRA</name>
<proteinExistence type="predicted"/>
<keyword evidence="5" id="KW-1185">Reference proteome</keyword>
<gene>
    <name evidence="3" type="primary">Aste57867_7253</name>
    <name evidence="4" type="synonym">Aste57867_13016</name>
    <name evidence="2" type="ORF">As57867_007228</name>
    <name evidence="1" type="ORF">As57867_012968</name>
    <name evidence="4" type="ORF">ASTE57867_13016</name>
    <name evidence="3" type="ORF">ASTE57867_7253</name>
</gene>
<dbReference type="PANTHER" id="PTHR31827:SF1">
    <property type="entry name" value="EMB|CAB89363.1"/>
    <property type="match status" value="1"/>
</dbReference>
<evidence type="ECO:0000313" key="4">
    <source>
        <dbReference type="EMBL" id="VFT89861.1"/>
    </source>
</evidence>
<dbReference type="EMBL" id="CAADRA010005438">
    <property type="protein sequence ID" value="VFT89861.1"/>
    <property type="molecule type" value="Genomic_DNA"/>
</dbReference>
<evidence type="ECO:0000313" key="2">
    <source>
        <dbReference type="EMBL" id="KAF0704809.1"/>
    </source>
</evidence>